<name>A0AAU2HC92_9ACTN</name>
<evidence type="ECO:0000256" key="1">
    <source>
        <dbReference type="SAM" id="Phobius"/>
    </source>
</evidence>
<evidence type="ECO:0000313" key="2">
    <source>
        <dbReference type="EMBL" id="WTU44940.1"/>
    </source>
</evidence>
<reference evidence="2" key="1">
    <citation type="submission" date="2022-10" db="EMBL/GenBank/DDBJ databases">
        <title>The complete genomes of actinobacterial strains from the NBC collection.</title>
        <authorList>
            <person name="Joergensen T.S."/>
            <person name="Alvarez Arevalo M."/>
            <person name="Sterndorff E.B."/>
            <person name="Faurdal D."/>
            <person name="Vuksanovic O."/>
            <person name="Mourched A.-S."/>
            <person name="Charusanti P."/>
            <person name="Shaw S."/>
            <person name="Blin K."/>
            <person name="Weber T."/>
        </authorList>
    </citation>
    <scope>NUCLEOTIDE SEQUENCE</scope>
    <source>
        <strain evidence="2">NBC_00060</strain>
    </source>
</reference>
<gene>
    <name evidence="2" type="ORF">OHV25_37905</name>
</gene>
<dbReference type="EMBL" id="CP108253">
    <property type="protein sequence ID" value="WTU44940.1"/>
    <property type="molecule type" value="Genomic_DNA"/>
</dbReference>
<dbReference type="AlphaFoldDB" id="A0AAU2HC92"/>
<keyword evidence="1" id="KW-0812">Transmembrane</keyword>
<feature type="transmembrane region" description="Helical" evidence="1">
    <location>
        <begin position="264"/>
        <end position="287"/>
    </location>
</feature>
<feature type="transmembrane region" description="Helical" evidence="1">
    <location>
        <begin position="132"/>
        <end position="156"/>
    </location>
</feature>
<protein>
    <submittedName>
        <fullName evidence="2">Uncharacterized protein</fullName>
    </submittedName>
</protein>
<keyword evidence="1" id="KW-0472">Membrane</keyword>
<feature type="transmembrane region" description="Helical" evidence="1">
    <location>
        <begin position="39"/>
        <end position="57"/>
    </location>
</feature>
<feature type="transmembrane region" description="Helical" evidence="1">
    <location>
        <begin position="162"/>
        <end position="182"/>
    </location>
</feature>
<proteinExistence type="predicted"/>
<sequence length="298" mass="32670">MRRLVYRRPAMLQLTLYQPDRLTGILHTIGTHLARRPVAVFYAVLVCSGLITTVLCAEQLHSALAHRNAVTWLLVYATMIAVNVGHEFGHATALAYFGGRPRRMGVMLLYLSPAFFCDVTSSWCLPRRQRATVALAGIIVNTGVGACAALAGAADLGGQRSYWWLLALANTTTVVFNLLPFIRLDGYLLLLATVDRPHLRDHAMDDARAWLGHHLYRHPPQPRRLPQLWSVPYGLAALTFPAILIAYLLLAIRPVLAGIGPIGTGLWITAALCAAARLLLGCCTVAFPRDAPPRQERG</sequence>
<feature type="transmembrane region" description="Helical" evidence="1">
    <location>
        <begin position="69"/>
        <end position="86"/>
    </location>
</feature>
<feature type="transmembrane region" description="Helical" evidence="1">
    <location>
        <begin position="231"/>
        <end position="252"/>
    </location>
</feature>
<accession>A0AAU2HC92</accession>
<organism evidence="2">
    <name type="scientific">Streptomyces sp. NBC_00060</name>
    <dbReference type="NCBI Taxonomy" id="2975636"/>
    <lineage>
        <taxon>Bacteria</taxon>
        <taxon>Bacillati</taxon>
        <taxon>Actinomycetota</taxon>
        <taxon>Actinomycetes</taxon>
        <taxon>Kitasatosporales</taxon>
        <taxon>Streptomycetaceae</taxon>
        <taxon>Streptomyces</taxon>
    </lineage>
</organism>
<keyword evidence="1" id="KW-1133">Transmembrane helix</keyword>